<keyword evidence="3" id="KW-1185">Reference proteome</keyword>
<gene>
    <name evidence="2" type="ORF">J8F10_17575</name>
</gene>
<sequence length="293" mass="31515">MTTDEKLAAILAAVQIDPGNRGLTRDPHDNLFTATAGDFQAACRLLAECRSPTVALTTGFYIPSAKPPAFETDGPLGVIFLQRALLGCNVPTVPYSEGAVDRTMKAAREVCDLPAVDVGPEGWSHIIVIERSGPGADGRHYTMRGSDITEHFDSLLTQQLQKREGVRAKGIHTIGIGDGGNEVGMGKIPHETIVKNIPNGDQIHCRVPTDHLIVAGVSNWGAYALAAGVFAIRGEKPPADLFDPDREHEILEVMVREGPLVDGVTGQQTATVDGLSWDEYVQPLVRIREILEA</sequence>
<proteinExistence type="predicted"/>
<evidence type="ECO:0000313" key="2">
    <source>
        <dbReference type="EMBL" id="MBP3957081.1"/>
    </source>
</evidence>
<feature type="domain" description="D-glutamate cyclase-like C-terminal" evidence="1">
    <location>
        <begin position="13"/>
        <end position="282"/>
    </location>
</feature>
<evidence type="ECO:0000259" key="1">
    <source>
        <dbReference type="Pfam" id="PF14336"/>
    </source>
</evidence>
<dbReference type="Pfam" id="PF14336">
    <property type="entry name" value="GLUCM-like_C"/>
    <property type="match status" value="1"/>
</dbReference>
<dbReference type="PANTHER" id="PTHR32022:SF10">
    <property type="entry name" value="D-GLUTAMATE CYCLASE, MITOCHONDRIAL"/>
    <property type="match status" value="1"/>
</dbReference>
<dbReference type="RefSeq" id="WP_210655810.1">
    <property type="nucleotide sequence ID" value="NZ_JAGKQQ010000001.1"/>
</dbReference>
<protein>
    <submittedName>
        <fullName evidence="2">DUF4392 domain-containing protein</fullName>
    </submittedName>
</protein>
<dbReference type="EMBL" id="JAGKQQ010000001">
    <property type="protein sequence ID" value="MBP3957081.1"/>
    <property type="molecule type" value="Genomic_DNA"/>
</dbReference>
<organism evidence="2 3">
    <name type="scientific">Gemmata palustris</name>
    <dbReference type="NCBI Taxonomy" id="2822762"/>
    <lineage>
        <taxon>Bacteria</taxon>
        <taxon>Pseudomonadati</taxon>
        <taxon>Planctomycetota</taxon>
        <taxon>Planctomycetia</taxon>
        <taxon>Gemmatales</taxon>
        <taxon>Gemmataceae</taxon>
        <taxon>Gemmata</taxon>
    </lineage>
</organism>
<dbReference type="Proteomes" id="UP000676565">
    <property type="component" value="Unassembled WGS sequence"/>
</dbReference>
<reference evidence="2 3" key="1">
    <citation type="submission" date="2021-04" db="EMBL/GenBank/DDBJ databases">
        <authorList>
            <person name="Ivanova A."/>
        </authorList>
    </citation>
    <scope>NUCLEOTIDE SEQUENCE [LARGE SCALE GENOMIC DNA]</scope>
    <source>
        <strain evidence="2 3">G18</strain>
    </source>
</reference>
<dbReference type="InterPro" id="IPR025504">
    <property type="entry name" value="GLUCM_C"/>
</dbReference>
<evidence type="ECO:0000313" key="3">
    <source>
        <dbReference type="Proteomes" id="UP000676565"/>
    </source>
</evidence>
<dbReference type="PANTHER" id="PTHR32022">
    <property type="entry name" value="D-GLUTAMATE CYCLASE, MITOCHONDRIAL"/>
    <property type="match status" value="1"/>
</dbReference>
<name>A0ABS5BTP0_9BACT</name>
<dbReference type="Gene3D" id="3.90.1640.20">
    <property type="entry name" value="TON_0340"/>
    <property type="match status" value="1"/>
</dbReference>
<comment type="caution">
    <text evidence="2">The sequence shown here is derived from an EMBL/GenBank/DDBJ whole genome shotgun (WGS) entry which is preliminary data.</text>
</comment>
<accession>A0ABS5BTP0</accession>